<evidence type="ECO:0000313" key="3">
    <source>
        <dbReference type="EMBL" id="WOB08783.1"/>
    </source>
</evidence>
<dbReference type="Gene3D" id="3.40.190.170">
    <property type="entry name" value="Bacterial extracellular solute-binding protein, family 7"/>
    <property type="match status" value="1"/>
</dbReference>
<evidence type="ECO:0000313" key="4">
    <source>
        <dbReference type="Proteomes" id="UP001303946"/>
    </source>
</evidence>
<dbReference type="PANTHER" id="PTHR33376:SF4">
    <property type="entry name" value="SIALIC ACID-BINDING PERIPLASMIC PROTEIN SIAP"/>
    <property type="match status" value="1"/>
</dbReference>
<organism evidence="3 4">
    <name type="scientific">Piscinibacter gummiphilus</name>
    <dbReference type="NCBI Taxonomy" id="946333"/>
    <lineage>
        <taxon>Bacteria</taxon>
        <taxon>Pseudomonadati</taxon>
        <taxon>Pseudomonadota</taxon>
        <taxon>Betaproteobacteria</taxon>
        <taxon>Burkholderiales</taxon>
        <taxon>Sphaerotilaceae</taxon>
        <taxon>Piscinibacter</taxon>
    </lineage>
</organism>
<gene>
    <name evidence="3" type="ORF">RXV79_01700</name>
</gene>
<dbReference type="CDD" id="cd13602">
    <property type="entry name" value="PBP2_TRAP_BpDctp6_7"/>
    <property type="match status" value="1"/>
</dbReference>
<proteinExistence type="predicted"/>
<keyword evidence="4" id="KW-1185">Reference proteome</keyword>
<dbReference type="PANTHER" id="PTHR33376">
    <property type="match status" value="1"/>
</dbReference>
<dbReference type="Proteomes" id="UP001303946">
    <property type="component" value="Chromosome"/>
</dbReference>
<dbReference type="EMBL" id="CP136336">
    <property type="protein sequence ID" value="WOB08783.1"/>
    <property type="molecule type" value="Genomic_DNA"/>
</dbReference>
<accession>A0ABZ0CV76</accession>
<dbReference type="InterPro" id="IPR018389">
    <property type="entry name" value="DctP_fam"/>
</dbReference>
<feature type="signal peptide" evidence="2">
    <location>
        <begin position="1"/>
        <end position="21"/>
    </location>
</feature>
<dbReference type="NCBIfam" id="NF037995">
    <property type="entry name" value="TRAP_S1"/>
    <property type="match status" value="1"/>
</dbReference>
<protein>
    <submittedName>
        <fullName evidence="3">TRAP transporter substrate-binding protein</fullName>
    </submittedName>
</protein>
<evidence type="ECO:0000256" key="1">
    <source>
        <dbReference type="ARBA" id="ARBA00022729"/>
    </source>
</evidence>
<sequence>MRRRHLLLTAAATLAPTAGRAAATTWTLPTGYKADSFQGQNVARFARMVEAGTGGSLRIEVQPDNQGVPLAQIAAAVRAGRVQAGEVIMTGLAQDIPIAGADAVPFVVASYEDAQRLWQHQRPLVERHFEARGLKPLFAVPWPPQGLYTIRPVRSADDLRGTRMRTYNATTVRIAQLLGAEPVDVPMSKVGQALAEGRIDTMITSAVTGVENKVWSAFKFFYEINAWFPKNLTFANAAAYAALSDAQRQAVLQSASAAETAGWAASRVAATESAQELRRNGLRTEPAPPLLQPVIRRLGERFSLEWLHSVGREANEVFVPFYAAR</sequence>
<feature type="chain" id="PRO_5047510458" evidence="2">
    <location>
        <begin position="22"/>
        <end position="325"/>
    </location>
</feature>
<keyword evidence="1 2" id="KW-0732">Signal</keyword>
<reference evidence="3 4" key="1">
    <citation type="submission" date="2023-10" db="EMBL/GenBank/DDBJ databases">
        <title>Bacteria for the degradation of biodegradable plastic PBAT(Polybutylene adipate terephthalate).</title>
        <authorList>
            <person name="Weon H.-Y."/>
            <person name="Yeon J."/>
        </authorList>
    </citation>
    <scope>NUCLEOTIDE SEQUENCE [LARGE SCALE GENOMIC DNA]</scope>
    <source>
        <strain evidence="3 4">SBD 7-3</strain>
    </source>
</reference>
<dbReference type="RefSeq" id="WP_316701639.1">
    <property type="nucleotide sequence ID" value="NZ_CP136336.1"/>
</dbReference>
<evidence type="ECO:0000256" key="2">
    <source>
        <dbReference type="SAM" id="SignalP"/>
    </source>
</evidence>
<dbReference type="InterPro" id="IPR038404">
    <property type="entry name" value="TRAP_DctP_sf"/>
</dbReference>
<name>A0ABZ0CV76_9BURK</name>
<dbReference type="Pfam" id="PF03480">
    <property type="entry name" value="DctP"/>
    <property type="match status" value="1"/>
</dbReference>